<dbReference type="Proteomes" id="UP000485880">
    <property type="component" value="Unassembled WGS sequence"/>
</dbReference>
<dbReference type="EMBL" id="CABFMQ020000142">
    <property type="protein sequence ID" value="VTZ52481.1"/>
    <property type="molecule type" value="Genomic_DNA"/>
</dbReference>
<comment type="caution">
    <text evidence="1">The sequence shown here is derived from an EMBL/GenBank/DDBJ whole genome shotgun (WGS) entry which is preliminary data.</text>
</comment>
<evidence type="ECO:0000313" key="1">
    <source>
        <dbReference type="EMBL" id="VTZ52481.1"/>
    </source>
</evidence>
<dbReference type="AlphaFoldDB" id="A0A8B6MCL4"/>
<reference evidence="1 2" key="1">
    <citation type="submission" date="2019-05" db="EMBL/GenBank/DDBJ databases">
        <authorList>
            <person name="Farhan Ul Haque M."/>
        </authorList>
    </citation>
    <scope>NUCLEOTIDE SEQUENCE [LARGE SCALE GENOMIC DNA]</scope>
    <source>
        <strain evidence="1">2</strain>
    </source>
</reference>
<organism evidence="1 2">
    <name type="scientific">Methylocella tundrae</name>
    <dbReference type="NCBI Taxonomy" id="227605"/>
    <lineage>
        <taxon>Bacteria</taxon>
        <taxon>Pseudomonadati</taxon>
        <taxon>Pseudomonadota</taxon>
        <taxon>Alphaproteobacteria</taxon>
        <taxon>Hyphomicrobiales</taxon>
        <taxon>Beijerinckiaceae</taxon>
        <taxon>Methylocella</taxon>
    </lineage>
</organism>
<name>A0A8B6MCL4_METTU</name>
<keyword evidence="2" id="KW-1185">Reference proteome</keyword>
<dbReference type="RefSeq" id="WP_174514053.1">
    <property type="nucleotide sequence ID" value="NZ_CABFMQ020000142.1"/>
</dbReference>
<sequence length="665" mass="66961">MASSMMEARLVISADDKTGPAFAEIERKIAAIGGVSADVGRISGGIGDVSAKIGGISGAIANVGQDAGKVVKAFDDIGGSVAGAAAHVGGLSKAIEGIGSVAQSIVPVVGAAFAAITAEAVKAGAAIESSKARMGVAGITRPEIAAVEDASRGYLSKYPNIERAEVFDTYKELRSVLSNPEEVLPNLDSVVAAKSAMRAGGSGNPEDLVYAMKAAELLGKANDPAEFKKFIDASVKGQQVMGKTLRDEDVLEFAKMSKSAGLQLSDRFITTAALSLTQEMGGQQAGTALQQASKTLGGGGLANNHAAGKEWLRLGFLTDDDLDHTNNGEVKGLKAGHNLKDWRLGQTDPDLFLLQKLLPAMESAGITDPIEQNKEFERLFPGSRAANLFTHMLNQREGLANHARMYQSAAGIAGGADLLKNDPVAAATGATTASKNLFGAVAEPAMGPATVALTAFTSATAAATQALMDNAKKHPALASASGVAAAGAGALAGVAAGAGVLSLVPGVGIVSGPVAVGAGALSAGLAATAVGLRASGALYDDAISQKTFARGRYGPNGGPSGYEHDFTLGSGGGFSSSGRLRPPSNLGYMSKWDSSHVAPTPLGKEGPAIAELKGAADISLTVKIDASPELFSAIETARSISANGALRANTGTSMPEAAPTGVSGN</sequence>
<protein>
    <submittedName>
        <fullName evidence="1">Uncharacterized protein</fullName>
    </submittedName>
</protein>
<proteinExistence type="predicted"/>
<accession>A0A8B6MCL4</accession>
<gene>
    <name evidence="1" type="ORF">MPC4_80152</name>
</gene>
<evidence type="ECO:0000313" key="2">
    <source>
        <dbReference type="Proteomes" id="UP000485880"/>
    </source>
</evidence>